<dbReference type="InterPro" id="IPR014752">
    <property type="entry name" value="Arrestin-like_C"/>
</dbReference>
<dbReference type="PANTHER" id="PTHR11188:SF17">
    <property type="entry name" value="FI21816P1"/>
    <property type="match status" value="1"/>
</dbReference>
<keyword evidence="6" id="KW-1185">Reference proteome</keyword>
<feature type="compositionally biased region" description="Low complexity" evidence="3">
    <location>
        <begin position="520"/>
        <end position="544"/>
    </location>
</feature>
<dbReference type="SUPFAM" id="SSF81296">
    <property type="entry name" value="E set domains"/>
    <property type="match status" value="2"/>
</dbReference>
<comment type="similarity">
    <text evidence="1">Belongs to the arrestin family.</text>
</comment>
<dbReference type="Proteomes" id="UP001642540">
    <property type="component" value="Unassembled WGS sequence"/>
</dbReference>
<feature type="domain" description="Arrestin C-terminal-like" evidence="4">
    <location>
        <begin position="160"/>
        <end position="292"/>
    </location>
</feature>
<sequence length="654" mass="72007">MPMMIVCDKLAYVPGQIVTGQVVIISKSPQKVKGLTMRFIGRSSKLLGDIEGTKRYKKEVYFDEKIDIFGHDGSNTLLRVGETLYPFTFPLPPGLPSSFEWPDGNVLYFVEAKLTRASWKDKRVSSRLQVEGVFDLNLEPGILNPIEIKRQKYVKHLLSKSGPYGFTFKCSRSGFVRGHSVPFSVEIRNLSKVDTKKLKVSLLQEVKTGEEKAVATLIEQMKGPSVTSGQVVTWEARLKVPGGIPPTNLGNVLSYPVVIPVLYYLHIQLSLKNCREEPICIKVPVTIGTLSVQRQRALSVPSLDGGATTPNMFPLANNGHRMDCPMSQLILPTAAITTSQFSPHLVSVNTPTSFTHSQLSRGHSLYPNQTISRNSNRTPVQILGPVRQYEYYFEYDDSTASPRSATTTRGESFFQRRRNQNNMMHMRSGRQIIPISAHSYRVSESPPPSYDEIFTRGHTSPEATSNANNIAQDRIININNSNHPIDELSHRALSAQPSLSSSSDEEEHYASLVLPLSLSNDPSNSSNSSSGNSNSSVSSSSASCDSDDPSTNDDEFASSSSNISASASCEELKEQCHDLQNANDVELELTNNGYPCGKMVNMSSVRVGISDYEDVDVQGGLNMNMNYVYQDKRSVNTNVICGSGSDDDDDDGDS</sequence>
<dbReference type="Pfam" id="PF00339">
    <property type="entry name" value="Arrestin_N"/>
    <property type="match status" value="1"/>
</dbReference>
<keyword evidence="2" id="KW-0175">Coiled coil</keyword>
<dbReference type="SMART" id="SM01017">
    <property type="entry name" value="Arrestin_C"/>
    <property type="match status" value="1"/>
</dbReference>
<gene>
    <name evidence="5" type="ORF">ODALV1_LOCUS13158</name>
</gene>
<evidence type="ECO:0000313" key="5">
    <source>
        <dbReference type="EMBL" id="CAL8108983.1"/>
    </source>
</evidence>
<feature type="region of interest" description="Disordered" evidence="3">
    <location>
        <begin position="520"/>
        <end position="562"/>
    </location>
</feature>
<evidence type="ECO:0000259" key="4">
    <source>
        <dbReference type="SMART" id="SM01017"/>
    </source>
</evidence>
<protein>
    <recommendedName>
        <fullName evidence="4">Arrestin C-terminal-like domain-containing protein</fullName>
    </recommendedName>
</protein>
<evidence type="ECO:0000256" key="2">
    <source>
        <dbReference type="SAM" id="Coils"/>
    </source>
</evidence>
<dbReference type="PANTHER" id="PTHR11188">
    <property type="entry name" value="ARRESTIN DOMAIN CONTAINING PROTEIN"/>
    <property type="match status" value="1"/>
</dbReference>
<feature type="coiled-coil region" evidence="2">
    <location>
        <begin position="562"/>
        <end position="589"/>
    </location>
</feature>
<name>A0ABP1QUB0_9HEXA</name>
<dbReference type="InterPro" id="IPR011022">
    <property type="entry name" value="Arrestin_C-like"/>
</dbReference>
<dbReference type="InterPro" id="IPR014756">
    <property type="entry name" value="Ig_E-set"/>
</dbReference>
<evidence type="ECO:0000256" key="3">
    <source>
        <dbReference type="SAM" id="MobiDB-lite"/>
    </source>
</evidence>
<dbReference type="InterPro" id="IPR011021">
    <property type="entry name" value="Arrestin-like_N"/>
</dbReference>
<proteinExistence type="inferred from homology"/>
<dbReference type="EMBL" id="CAXLJM020000040">
    <property type="protein sequence ID" value="CAL8108983.1"/>
    <property type="molecule type" value="Genomic_DNA"/>
</dbReference>
<evidence type="ECO:0000313" key="6">
    <source>
        <dbReference type="Proteomes" id="UP001642540"/>
    </source>
</evidence>
<organism evidence="5 6">
    <name type="scientific">Orchesella dallaii</name>
    <dbReference type="NCBI Taxonomy" id="48710"/>
    <lineage>
        <taxon>Eukaryota</taxon>
        <taxon>Metazoa</taxon>
        <taxon>Ecdysozoa</taxon>
        <taxon>Arthropoda</taxon>
        <taxon>Hexapoda</taxon>
        <taxon>Collembola</taxon>
        <taxon>Entomobryomorpha</taxon>
        <taxon>Entomobryoidea</taxon>
        <taxon>Orchesellidae</taxon>
        <taxon>Orchesellinae</taxon>
        <taxon>Orchesella</taxon>
    </lineage>
</organism>
<dbReference type="Gene3D" id="2.60.40.640">
    <property type="match status" value="2"/>
</dbReference>
<accession>A0ABP1QUB0</accession>
<reference evidence="5 6" key="1">
    <citation type="submission" date="2024-08" db="EMBL/GenBank/DDBJ databases">
        <authorList>
            <person name="Cucini C."/>
            <person name="Frati F."/>
        </authorList>
    </citation>
    <scope>NUCLEOTIDE SEQUENCE [LARGE SCALE GENOMIC DNA]</scope>
</reference>
<feature type="compositionally biased region" description="Acidic residues" evidence="3">
    <location>
        <begin position="545"/>
        <end position="556"/>
    </location>
</feature>
<comment type="caution">
    <text evidence="5">The sequence shown here is derived from an EMBL/GenBank/DDBJ whole genome shotgun (WGS) entry which is preliminary data.</text>
</comment>
<dbReference type="InterPro" id="IPR050357">
    <property type="entry name" value="Arrestin_domain-protein"/>
</dbReference>
<evidence type="ECO:0000256" key="1">
    <source>
        <dbReference type="ARBA" id="ARBA00005298"/>
    </source>
</evidence>
<dbReference type="Pfam" id="PF02752">
    <property type="entry name" value="Arrestin_C"/>
    <property type="match status" value="1"/>
</dbReference>